<dbReference type="CDD" id="cd00038">
    <property type="entry name" value="CAP_ED"/>
    <property type="match status" value="1"/>
</dbReference>
<dbReference type="SUPFAM" id="SSF51206">
    <property type="entry name" value="cAMP-binding domain-like"/>
    <property type="match status" value="1"/>
</dbReference>
<proteinExistence type="predicted"/>
<protein>
    <submittedName>
        <fullName evidence="2">cAMP-binding domain of CRP or a regulatory subunit of cAMP-dependent protein kinases</fullName>
    </submittedName>
</protein>
<dbReference type="Pfam" id="PF00027">
    <property type="entry name" value="cNMP_binding"/>
    <property type="match status" value="1"/>
</dbReference>
<dbReference type="Gene3D" id="2.60.120.10">
    <property type="entry name" value="Jelly Rolls"/>
    <property type="match status" value="1"/>
</dbReference>
<evidence type="ECO:0000313" key="3">
    <source>
        <dbReference type="Proteomes" id="UP000317557"/>
    </source>
</evidence>
<dbReference type="EMBL" id="FXTP01000013">
    <property type="protein sequence ID" value="SMO86912.1"/>
    <property type="molecule type" value="Genomic_DNA"/>
</dbReference>
<name>A0A521ESQ6_9BACT</name>
<sequence length="205" mass="24238">MVSGHRSIKMKNKQEAYYQAYLKQFQHSTPEELAFIRTKLSLQEMDKGDYYLESGGVQTHMSFVCSGLLRRFYINEKGSEITTGFTKEREFVTDYPAFIRQKPTKYYIQCLEPCILVNQSYESIQESYRKFKNSEMQGRLIAEKVLTILSDRVEGFLFNTAEERYLQFLEENEDLMNRISLTHLSSFLGIERQSLSRIRKRIAQR</sequence>
<feature type="domain" description="Cyclic nucleotide-binding" evidence="1">
    <location>
        <begin position="44"/>
        <end position="126"/>
    </location>
</feature>
<evidence type="ECO:0000313" key="2">
    <source>
        <dbReference type="EMBL" id="SMO86912.1"/>
    </source>
</evidence>
<dbReference type="InterPro" id="IPR000595">
    <property type="entry name" value="cNMP-bd_dom"/>
</dbReference>
<organism evidence="2 3">
    <name type="scientific">Gracilimonas mengyeensis</name>
    <dbReference type="NCBI Taxonomy" id="1302730"/>
    <lineage>
        <taxon>Bacteria</taxon>
        <taxon>Pseudomonadati</taxon>
        <taxon>Balneolota</taxon>
        <taxon>Balneolia</taxon>
        <taxon>Balneolales</taxon>
        <taxon>Balneolaceae</taxon>
        <taxon>Gracilimonas</taxon>
    </lineage>
</organism>
<dbReference type="InterPro" id="IPR014710">
    <property type="entry name" value="RmlC-like_jellyroll"/>
</dbReference>
<dbReference type="InterPro" id="IPR018490">
    <property type="entry name" value="cNMP-bd_dom_sf"/>
</dbReference>
<reference evidence="2 3" key="1">
    <citation type="submission" date="2017-05" db="EMBL/GenBank/DDBJ databases">
        <authorList>
            <person name="Varghese N."/>
            <person name="Submissions S."/>
        </authorList>
    </citation>
    <scope>NUCLEOTIDE SEQUENCE [LARGE SCALE GENOMIC DNA]</scope>
    <source>
        <strain evidence="2 3">DSM 21985</strain>
    </source>
</reference>
<dbReference type="AlphaFoldDB" id="A0A521ESQ6"/>
<evidence type="ECO:0000259" key="1">
    <source>
        <dbReference type="Pfam" id="PF00027"/>
    </source>
</evidence>
<accession>A0A521ESQ6</accession>
<dbReference type="Proteomes" id="UP000317557">
    <property type="component" value="Unassembled WGS sequence"/>
</dbReference>
<gene>
    <name evidence="2" type="ORF">SAMN06265219_113104</name>
</gene>
<keyword evidence="3" id="KW-1185">Reference proteome</keyword>